<feature type="compositionally biased region" description="Acidic residues" evidence="12">
    <location>
        <begin position="234"/>
        <end position="244"/>
    </location>
</feature>
<keyword evidence="4" id="KW-0813">Transport</keyword>
<evidence type="ECO:0000256" key="13">
    <source>
        <dbReference type="SAM" id="Phobius"/>
    </source>
</evidence>
<dbReference type="EMBL" id="KV784379">
    <property type="protein sequence ID" value="OEU08767.1"/>
    <property type="molecule type" value="Genomic_DNA"/>
</dbReference>
<dbReference type="InterPro" id="IPR036259">
    <property type="entry name" value="MFS_trans_sf"/>
</dbReference>
<dbReference type="GO" id="GO:0015098">
    <property type="term" value="F:molybdate ion transmembrane transporter activity"/>
    <property type="evidence" value="ECO:0007669"/>
    <property type="project" value="InterPro"/>
</dbReference>
<name>A0A1E7ESF2_9STRA</name>
<feature type="transmembrane region" description="Helical" evidence="13">
    <location>
        <begin position="422"/>
        <end position="441"/>
    </location>
</feature>
<feature type="compositionally biased region" description="Acidic residues" evidence="12">
    <location>
        <begin position="342"/>
        <end position="362"/>
    </location>
</feature>
<evidence type="ECO:0000256" key="4">
    <source>
        <dbReference type="ARBA" id="ARBA00022448"/>
    </source>
</evidence>
<feature type="transmembrane region" description="Helical" evidence="13">
    <location>
        <begin position="25"/>
        <end position="43"/>
    </location>
</feature>
<keyword evidence="15" id="KW-1185">Reference proteome</keyword>
<feature type="transmembrane region" description="Helical" evidence="13">
    <location>
        <begin position="381"/>
        <end position="402"/>
    </location>
</feature>
<evidence type="ECO:0000256" key="11">
    <source>
        <dbReference type="ARBA" id="ARBA00032555"/>
    </source>
</evidence>
<accession>A0A1E7ESF2</accession>
<reference evidence="14 15" key="1">
    <citation type="submission" date="2016-09" db="EMBL/GenBank/DDBJ databases">
        <title>Extensive genetic diversity and differential bi-allelic expression allows diatom success in the polar Southern Ocean.</title>
        <authorList>
            <consortium name="DOE Joint Genome Institute"/>
            <person name="Mock T."/>
            <person name="Otillar R.P."/>
            <person name="Strauss J."/>
            <person name="Dupont C."/>
            <person name="Frickenhaus S."/>
            <person name="Maumus F."/>
            <person name="Mcmullan M."/>
            <person name="Sanges R."/>
            <person name="Schmutz J."/>
            <person name="Toseland A."/>
            <person name="Valas R."/>
            <person name="Veluchamy A."/>
            <person name="Ward B.J."/>
            <person name="Allen A."/>
            <person name="Barry K."/>
            <person name="Falciatore A."/>
            <person name="Ferrante M."/>
            <person name="Fortunato A.E."/>
            <person name="Gloeckner G."/>
            <person name="Gruber A."/>
            <person name="Hipkin R."/>
            <person name="Janech M."/>
            <person name="Kroth P."/>
            <person name="Leese F."/>
            <person name="Lindquist E."/>
            <person name="Lyon B.R."/>
            <person name="Martin J."/>
            <person name="Mayer C."/>
            <person name="Parker M."/>
            <person name="Quesneville H."/>
            <person name="Raymond J."/>
            <person name="Uhlig C."/>
            <person name="Valentin K.U."/>
            <person name="Worden A.Z."/>
            <person name="Armbrust E.V."/>
            <person name="Bowler C."/>
            <person name="Green B."/>
            <person name="Moulton V."/>
            <person name="Van Oosterhout C."/>
            <person name="Grigoriev I."/>
        </authorList>
    </citation>
    <scope>NUCLEOTIDE SEQUENCE [LARGE SCALE GENOMIC DNA]</scope>
    <source>
        <strain evidence="14 15">CCMP1102</strain>
    </source>
</reference>
<keyword evidence="9 13" id="KW-0472">Membrane</keyword>
<evidence type="ECO:0000256" key="2">
    <source>
        <dbReference type="ARBA" id="ARBA00004651"/>
    </source>
</evidence>
<keyword evidence="7 13" id="KW-1133">Transmembrane helix</keyword>
<evidence type="ECO:0000313" key="14">
    <source>
        <dbReference type="EMBL" id="OEU08767.1"/>
    </source>
</evidence>
<gene>
    <name evidence="14" type="ORF">FRACYDRAFT_249622</name>
</gene>
<organism evidence="14 15">
    <name type="scientific">Fragilariopsis cylindrus CCMP1102</name>
    <dbReference type="NCBI Taxonomy" id="635003"/>
    <lineage>
        <taxon>Eukaryota</taxon>
        <taxon>Sar</taxon>
        <taxon>Stramenopiles</taxon>
        <taxon>Ochrophyta</taxon>
        <taxon>Bacillariophyta</taxon>
        <taxon>Bacillariophyceae</taxon>
        <taxon>Bacillariophycidae</taxon>
        <taxon>Bacillariales</taxon>
        <taxon>Bacillariaceae</taxon>
        <taxon>Fragilariopsis</taxon>
    </lineage>
</organism>
<dbReference type="InterPro" id="IPR008509">
    <property type="entry name" value="MOT2/MFSD5"/>
</dbReference>
<protein>
    <recommendedName>
        <fullName evidence="3">Molybdate-anion transporter</fullName>
    </recommendedName>
    <alternativeName>
        <fullName evidence="10">Major facilitator superfamily domain-containing protein 5</fullName>
    </alternativeName>
    <alternativeName>
        <fullName evidence="11">Molybdate transporter 2 homolog</fullName>
    </alternativeName>
</protein>
<comment type="subcellular location">
    <subcellularLocation>
        <location evidence="2">Cell membrane</location>
        <topology evidence="2">Multi-pass membrane protein</topology>
    </subcellularLocation>
</comment>
<dbReference type="GO" id="GO:0005886">
    <property type="term" value="C:plasma membrane"/>
    <property type="evidence" value="ECO:0007669"/>
    <property type="project" value="UniProtKB-SubCell"/>
</dbReference>
<dbReference type="AlphaFoldDB" id="A0A1E7ESF2"/>
<feature type="transmembrane region" description="Helical" evidence="13">
    <location>
        <begin position="479"/>
        <end position="502"/>
    </location>
</feature>
<dbReference type="Pfam" id="PF05631">
    <property type="entry name" value="MFS_5"/>
    <property type="match status" value="2"/>
</dbReference>
<sequence length="633" mass="69889">MTSMISTFIIDVDTMDMIVKDPETLFKYLAGTLVATGITLKVWPYLKSYSTSIDSAKTNKNKNKKVNQKQTKPREIQSLQRRFLPVFFLFRMSFWMAGPYFFQVYSSKIFLLSGGSSTSNITPEATAKLFVGRISLIGYLAIVLLSSFTGKFTEKYGHKAATLCAGILYGIGSISVFSNTPFYLYAGRAIGSVASSWLCSAPESWLIGEFLTIQGILNKKEKEKSSSSKRKMDDDDEDDEDDDKNDNKKVCWLSETFALAYGGDPIIAIIAGQTASVAANHAGNPTGPFSLSPWFIVTALVFVTLYWAENKSNRGGRSSEEEKNNHANDNEDKKSSISSNSNDDDDDTAVTTNDDEDDDEQPFTEQSRCTGLQMIFSDPKILLVGVVQSLFEGSMYIFVVVWPPAISNSVKRYFGPTAITPFGTVFSCFMACAFIGSIICGKLSKARSVDVKSTMTGILFISTIAFSVAVYAIQTQNLLTIIVAFFIFEACVGMYFPSIGILRSKLIPDSHRSTIMPLFTIPLNVLVVGVIYFHPTLGDIGALIIACVACAIAAVCMIPLRSILREEDRQRRLDAKNKWAKLKIASVFLSKLHRTRRKSDLLKNTSIRSVGRRASLTSVENSRQSLCTRASIC</sequence>
<evidence type="ECO:0000256" key="1">
    <source>
        <dbReference type="ARBA" id="ARBA00003019"/>
    </source>
</evidence>
<feature type="transmembrane region" description="Helical" evidence="13">
    <location>
        <begin position="514"/>
        <end position="534"/>
    </location>
</feature>
<dbReference type="SUPFAM" id="SSF103473">
    <property type="entry name" value="MFS general substrate transporter"/>
    <property type="match status" value="2"/>
</dbReference>
<evidence type="ECO:0000256" key="9">
    <source>
        <dbReference type="ARBA" id="ARBA00023136"/>
    </source>
</evidence>
<evidence type="ECO:0000256" key="3">
    <source>
        <dbReference type="ARBA" id="ARBA00021242"/>
    </source>
</evidence>
<feature type="transmembrane region" description="Helical" evidence="13">
    <location>
        <begin position="291"/>
        <end position="308"/>
    </location>
</feature>
<evidence type="ECO:0000313" key="15">
    <source>
        <dbReference type="Proteomes" id="UP000095751"/>
    </source>
</evidence>
<keyword evidence="8" id="KW-0406">Ion transport</keyword>
<dbReference type="PANTHER" id="PTHR23516">
    <property type="entry name" value="SAM (S-ADENOSYL METHIONINE) TRANSPORTER"/>
    <property type="match status" value="1"/>
</dbReference>
<dbReference type="OrthoDB" id="263957at2759"/>
<evidence type="ECO:0000256" key="5">
    <source>
        <dbReference type="ARBA" id="ARBA00022475"/>
    </source>
</evidence>
<dbReference type="InParanoid" id="A0A1E7ESF2"/>
<feature type="transmembrane region" description="Helical" evidence="13">
    <location>
        <begin position="130"/>
        <end position="148"/>
    </location>
</feature>
<keyword evidence="5" id="KW-1003">Cell membrane</keyword>
<feature type="transmembrane region" description="Helical" evidence="13">
    <location>
        <begin position="160"/>
        <end position="178"/>
    </location>
</feature>
<feature type="region of interest" description="Disordered" evidence="12">
    <location>
        <begin position="312"/>
        <end position="365"/>
    </location>
</feature>
<feature type="compositionally biased region" description="Basic and acidic residues" evidence="12">
    <location>
        <begin position="317"/>
        <end position="335"/>
    </location>
</feature>
<evidence type="ECO:0000256" key="12">
    <source>
        <dbReference type="SAM" id="MobiDB-lite"/>
    </source>
</evidence>
<dbReference type="PANTHER" id="PTHR23516:SF1">
    <property type="entry name" value="MOLYBDATE-ANION TRANSPORTER"/>
    <property type="match status" value="1"/>
</dbReference>
<dbReference type="KEGG" id="fcy:FRACYDRAFT_249622"/>
<feature type="region of interest" description="Disordered" evidence="12">
    <location>
        <begin position="224"/>
        <end position="245"/>
    </location>
</feature>
<comment type="function">
    <text evidence="1">Mediates high-affinity intracellular uptake of the rare oligo-element molybdenum.</text>
</comment>
<dbReference type="Gene3D" id="1.20.1250.20">
    <property type="entry name" value="MFS general substrate transporter like domains"/>
    <property type="match status" value="1"/>
</dbReference>
<dbReference type="Proteomes" id="UP000095751">
    <property type="component" value="Unassembled WGS sequence"/>
</dbReference>
<dbReference type="GO" id="GO:0006811">
    <property type="term" value="P:monoatomic ion transport"/>
    <property type="evidence" value="ECO:0007669"/>
    <property type="project" value="UniProtKB-KW"/>
</dbReference>
<keyword evidence="6 13" id="KW-0812">Transmembrane</keyword>
<feature type="transmembrane region" description="Helical" evidence="13">
    <location>
        <begin position="540"/>
        <end position="564"/>
    </location>
</feature>
<proteinExistence type="predicted"/>
<evidence type="ECO:0000256" key="8">
    <source>
        <dbReference type="ARBA" id="ARBA00023065"/>
    </source>
</evidence>
<feature type="transmembrane region" description="Helical" evidence="13">
    <location>
        <begin position="453"/>
        <end position="473"/>
    </location>
</feature>
<feature type="compositionally biased region" description="Basic and acidic residues" evidence="12">
    <location>
        <begin position="224"/>
        <end position="233"/>
    </location>
</feature>
<evidence type="ECO:0000256" key="6">
    <source>
        <dbReference type="ARBA" id="ARBA00022692"/>
    </source>
</evidence>
<evidence type="ECO:0000256" key="7">
    <source>
        <dbReference type="ARBA" id="ARBA00022989"/>
    </source>
</evidence>
<evidence type="ECO:0000256" key="10">
    <source>
        <dbReference type="ARBA" id="ARBA00030646"/>
    </source>
</evidence>